<dbReference type="AlphaFoldDB" id="A0AAE0FQM2"/>
<dbReference type="PANTHER" id="PTHR36807:SF2">
    <property type="entry name" value="PHOSPHOGLYCOLATE PHOSPHATASE"/>
    <property type="match status" value="1"/>
</dbReference>
<reference evidence="2 3" key="1">
    <citation type="journal article" date="2015" name="Genome Biol. Evol.">
        <title>Comparative Genomics of a Bacterivorous Green Alga Reveals Evolutionary Causalities and Consequences of Phago-Mixotrophic Mode of Nutrition.</title>
        <authorList>
            <person name="Burns J.A."/>
            <person name="Paasch A."/>
            <person name="Narechania A."/>
            <person name="Kim E."/>
        </authorList>
    </citation>
    <scope>NUCLEOTIDE SEQUENCE [LARGE SCALE GENOMIC DNA]</scope>
    <source>
        <strain evidence="2 3">PLY_AMNH</strain>
    </source>
</reference>
<proteinExistence type="predicted"/>
<comment type="caution">
    <text evidence="2">The sequence shown here is derived from an EMBL/GenBank/DDBJ whole genome shotgun (WGS) entry which is preliminary data.</text>
</comment>
<dbReference type="PANTHER" id="PTHR36807">
    <property type="entry name" value="PHOSPHOGLYCOLATE PHOSPHATASE"/>
    <property type="match status" value="1"/>
</dbReference>
<keyword evidence="1" id="KW-0472">Membrane</keyword>
<dbReference type="Proteomes" id="UP001190700">
    <property type="component" value="Unassembled WGS sequence"/>
</dbReference>
<gene>
    <name evidence="2" type="ORF">CYMTET_26989</name>
</gene>
<keyword evidence="1" id="KW-0812">Transmembrane</keyword>
<protein>
    <submittedName>
        <fullName evidence="2">Uncharacterized protein</fullName>
    </submittedName>
</protein>
<dbReference type="EMBL" id="LGRX02014684">
    <property type="protein sequence ID" value="KAK3264262.1"/>
    <property type="molecule type" value="Genomic_DNA"/>
</dbReference>
<dbReference type="InterPro" id="IPR022552">
    <property type="entry name" value="UPF_Ycf55"/>
</dbReference>
<organism evidence="2 3">
    <name type="scientific">Cymbomonas tetramitiformis</name>
    <dbReference type="NCBI Taxonomy" id="36881"/>
    <lineage>
        <taxon>Eukaryota</taxon>
        <taxon>Viridiplantae</taxon>
        <taxon>Chlorophyta</taxon>
        <taxon>Pyramimonadophyceae</taxon>
        <taxon>Pyramimonadales</taxon>
        <taxon>Pyramimonadaceae</taxon>
        <taxon>Cymbomonas</taxon>
    </lineage>
</organism>
<keyword evidence="3" id="KW-1185">Reference proteome</keyword>
<name>A0AAE0FQM2_9CHLO</name>
<accession>A0AAE0FQM2</accession>
<dbReference type="Pfam" id="PF12452">
    <property type="entry name" value="DUF3685"/>
    <property type="match status" value="1"/>
</dbReference>
<keyword evidence="1" id="KW-1133">Transmembrane helix</keyword>
<evidence type="ECO:0000313" key="3">
    <source>
        <dbReference type="Proteomes" id="UP001190700"/>
    </source>
</evidence>
<feature type="transmembrane region" description="Helical" evidence="1">
    <location>
        <begin position="13"/>
        <end position="36"/>
    </location>
</feature>
<sequence>MELVDSLQVLTPWQLPIVATLSAILGALATMMMSALGSDQRTEAKSQASRPLLVSSGAAAANIPPGQQMALSVTKDHQNLSAPESRSFYDVWQLAGMEDGNKEFLHEKQNCGFDGVLASRLTANVIPPYVGHTSKGLPKLILQGLTRAASAQLLKQSQEALREELTIRKQLKDLDEEEMTAVLQRTVSRVVTSWLGVELQRGNQEPPTAGNKEAGATGVLNLDDLDEQTRPHFARFLEELSASATKAISSLEPGRSRLYANAFRCLRLAPDEECCKADTDAPQQRGGLQLSSLEAAVLVATLQDASVCIGEAVATSYLQLFTARGWRDRPSCIRLTREALPPWLHSTRAVDWFWNSVAMSRTADRNFTAVIAIYEDRHQLWGFTRAGQFTRRQLPASRHEELQQLHGWPRKFSIILEAADVLIPAVTMLGKMLGNAVSWFLVRFIGRSLGLIYRGVQQSLKPTGQEKKRKHKGSSPLWE</sequence>
<evidence type="ECO:0000256" key="1">
    <source>
        <dbReference type="SAM" id="Phobius"/>
    </source>
</evidence>
<evidence type="ECO:0000313" key="2">
    <source>
        <dbReference type="EMBL" id="KAK3264262.1"/>
    </source>
</evidence>